<feature type="region of interest" description="Disordered" evidence="1">
    <location>
        <begin position="15"/>
        <end position="106"/>
    </location>
</feature>
<protein>
    <recommendedName>
        <fullName evidence="2">C2H2-type domain-containing protein</fullName>
    </recommendedName>
</protein>
<feature type="compositionally biased region" description="Low complexity" evidence="1">
    <location>
        <begin position="93"/>
        <end position="103"/>
    </location>
</feature>
<evidence type="ECO:0000256" key="1">
    <source>
        <dbReference type="SAM" id="MobiDB-lite"/>
    </source>
</evidence>
<dbReference type="SMART" id="SM00355">
    <property type="entry name" value="ZnF_C2H2"/>
    <property type="match status" value="3"/>
</dbReference>
<sequence>MTCHSAMISLSKNEYGDMSMSSGSSGNPEAPSTSKLQTSIGGLPSRASENPGAGDTLHAPLTGSADEHAEHSSHIRVLPGSQLRQGRCKASRANRSSNRVSSGNRRHIENKCSEATEMASETLRSNAFVAQCMICKTLTPSEYVLRKLHISSTHMNKGHTHSDFVEILSDLMKKAYPTLPYNDFQCQIGGCRKEYKSQSARRSHVLRVHFRHELCCPLKCSYRSNDFANVNTHLKEDHHLANGYLSIESQQVRSQFSKERAKHNRLLNNLVLVAFPCPVADSGPIHTNTDHSQGDIVQKLMSHIRERKKTFQQAPPNSLRSHIAKPFSDRDSQEMVCSSTSSTDFSDESDVESNDVSAKLDKMRNTNDEDEDDKHGGVIVLD</sequence>
<feature type="compositionally biased region" description="Polar residues" evidence="1">
    <location>
        <begin position="30"/>
        <end position="40"/>
    </location>
</feature>
<reference evidence="3" key="1">
    <citation type="submission" date="2021-06" db="EMBL/GenBank/DDBJ databases">
        <title>Parelaphostrongylus tenuis whole genome reference sequence.</title>
        <authorList>
            <person name="Garwood T.J."/>
            <person name="Larsen P.A."/>
            <person name="Fountain-Jones N.M."/>
            <person name="Garbe J.R."/>
            <person name="Macchietto M.G."/>
            <person name="Kania S.A."/>
            <person name="Gerhold R.W."/>
            <person name="Richards J.E."/>
            <person name="Wolf T.M."/>
        </authorList>
    </citation>
    <scope>NUCLEOTIDE SEQUENCE</scope>
    <source>
        <strain evidence="3">MNPRO001-30</strain>
        <tissue evidence="3">Meninges</tissue>
    </source>
</reference>
<organism evidence="3 4">
    <name type="scientific">Parelaphostrongylus tenuis</name>
    <name type="common">Meningeal worm</name>
    <dbReference type="NCBI Taxonomy" id="148309"/>
    <lineage>
        <taxon>Eukaryota</taxon>
        <taxon>Metazoa</taxon>
        <taxon>Ecdysozoa</taxon>
        <taxon>Nematoda</taxon>
        <taxon>Chromadorea</taxon>
        <taxon>Rhabditida</taxon>
        <taxon>Rhabditina</taxon>
        <taxon>Rhabditomorpha</taxon>
        <taxon>Strongyloidea</taxon>
        <taxon>Metastrongylidae</taxon>
        <taxon>Parelaphostrongylus</taxon>
    </lineage>
</organism>
<feature type="region of interest" description="Disordered" evidence="1">
    <location>
        <begin position="310"/>
        <end position="382"/>
    </location>
</feature>
<evidence type="ECO:0000313" key="4">
    <source>
        <dbReference type="Proteomes" id="UP001196413"/>
    </source>
</evidence>
<comment type="caution">
    <text evidence="3">The sequence shown here is derived from an EMBL/GenBank/DDBJ whole genome shotgun (WGS) entry which is preliminary data.</text>
</comment>
<dbReference type="Proteomes" id="UP001196413">
    <property type="component" value="Unassembled WGS sequence"/>
</dbReference>
<gene>
    <name evidence="3" type="ORF">KIN20_004179</name>
</gene>
<feature type="compositionally biased region" description="Basic and acidic residues" evidence="1">
    <location>
        <begin position="358"/>
        <end position="367"/>
    </location>
</feature>
<evidence type="ECO:0000313" key="3">
    <source>
        <dbReference type="EMBL" id="KAJ1348787.1"/>
    </source>
</evidence>
<dbReference type="PROSITE" id="PS00028">
    <property type="entry name" value="ZINC_FINGER_C2H2_1"/>
    <property type="match status" value="1"/>
</dbReference>
<dbReference type="AlphaFoldDB" id="A0AAD5MGV6"/>
<name>A0AAD5MGV6_PARTN</name>
<feature type="domain" description="C2H2-type" evidence="2">
    <location>
        <begin position="186"/>
        <end position="209"/>
    </location>
</feature>
<feature type="compositionally biased region" description="Polar residues" evidence="1">
    <location>
        <begin position="311"/>
        <end position="320"/>
    </location>
</feature>
<keyword evidence="4" id="KW-1185">Reference proteome</keyword>
<evidence type="ECO:0000259" key="2">
    <source>
        <dbReference type="PROSITE" id="PS00028"/>
    </source>
</evidence>
<dbReference type="InterPro" id="IPR013087">
    <property type="entry name" value="Znf_C2H2_type"/>
</dbReference>
<proteinExistence type="predicted"/>
<dbReference type="EMBL" id="JAHQIW010000561">
    <property type="protein sequence ID" value="KAJ1348787.1"/>
    <property type="molecule type" value="Genomic_DNA"/>
</dbReference>
<accession>A0AAD5MGV6</accession>